<reference evidence="3" key="1">
    <citation type="submission" date="2023-05" db="EMBL/GenBank/DDBJ databases">
        <title>Genome and transcriptome analyses reveal genes involved in the formation of fine ridges on petal epidermal cells in Hibiscus trionum.</title>
        <authorList>
            <person name="Koshimizu S."/>
            <person name="Masuda S."/>
            <person name="Ishii T."/>
            <person name="Shirasu K."/>
            <person name="Hoshino A."/>
            <person name="Arita M."/>
        </authorList>
    </citation>
    <scope>NUCLEOTIDE SEQUENCE</scope>
    <source>
        <strain evidence="3">Hamamatsu line</strain>
    </source>
</reference>
<feature type="compositionally biased region" description="Polar residues" evidence="1">
    <location>
        <begin position="369"/>
        <end position="387"/>
    </location>
</feature>
<comment type="caution">
    <text evidence="3">The sequence shown here is derived from an EMBL/GenBank/DDBJ whole genome shotgun (WGS) entry which is preliminary data.</text>
</comment>
<feature type="domain" description="G-patch" evidence="2">
    <location>
        <begin position="961"/>
        <end position="1007"/>
    </location>
</feature>
<dbReference type="InterPro" id="IPR005162">
    <property type="entry name" value="Retrotrans_gag_dom"/>
</dbReference>
<evidence type="ECO:0000313" key="3">
    <source>
        <dbReference type="EMBL" id="GMI98196.1"/>
    </source>
</evidence>
<feature type="compositionally biased region" description="Basic and acidic residues" evidence="1">
    <location>
        <begin position="669"/>
        <end position="680"/>
    </location>
</feature>
<dbReference type="OrthoDB" id="1747832at2759"/>
<dbReference type="CDD" id="cd00303">
    <property type="entry name" value="retropepsin_like"/>
    <property type="match status" value="1"/>
</dbReference>
<organism evidence="3 4">
    <name type="scientific">Hibiscus trionum</name>
    <name type="common">Flower of an hour</name>
    <dbReference type="NCBI Taxonomy" id="183268"/>
    <lineage>
        <taxon>Eukaryota</taxon>
        <taxon>Viridiplantae</taxon>
        <taxon>Streptophyta</taxon>
        <taxon>Embryophyta</taxon>
        <taxon>Tracheophyta</taxon>
        <taxon>Spermatophyta</taxon>
        <taxon>Magnoliopsida</taxon>
        <taxon>eudicotyledons</taxon>
        <taxon>Gunneridae</taxon>
        <taxon>Pentapetalae</taxon>
        <taxon>rosids</taxon>
        <taxon>malvids</taxon>
        <taxon>Malvales</taxon>
        <taxon>Malvaceae</taxon>
        <taxon>Malvoideae</taxon>
        <taxon>Hibiscus</taxon>
    </lineage>
</organism>
<dbReference type="PANTHER" id="PTHR32108">
    <property type="entry name" value="DNA-DIRECTED RNA POLYMERASE SUBUNIT ALPHA"/>
    <property type="match status" value="1"/>
</dbReference>
<sequence length="1113" mass="125889">MEERLAKVEQAYEDIRNDIESKLEKTQRETRDHISRAQEDLLAKIVAMLGGQSSEKRKEIFIDPSALTNNSGLPLKTQLSVETPAAKQLMVHAESSTHGGAIIHNDSSEYVVPDFNEMDRLKAELPKQLEDRCKQLEEKFKAMESIDQFPKMDARELSLVPDLVLPPKFKIPNFEKYNGNTCPEAHLTMFIRRMTGYINNDPLLIHCFQDSLTGSTAKWYNQLSRDRITSWKDLAQAFVKQYNHVIDITPDRVTLQNMEKRPDENFRQYAQRWRDVAAQVQPPLLEKETVMLFVGTLKKPFLGRILGGATKDFSDIIMNGEMIENAIRTGKIEDEEHTKKSNYRRRDNEVSNTGVYNVGYTKQLTVGQPKAATSNVQNSSKQGSNQRTKAEDMEFTSIPISYGELYKNLYNAHVVSPFYIKPIQPPYPKWYDADAHCDYHAGITGHSIENCVAFKRLVEKFIKMGVVRFNDSAGSNTSGSPLPDHAESGANAIVEGNRKIKTTVEDVKTPLRWVWKKMIEIGMLQKFAGDVKKISNDCCPYHGKKDHDIQNCTEFKTLIQRLIDNKELEFFEERPVEETYICTSEYKNTNLESNYPVIVISGSGRSGKGESSQAKVTIQKPVPFPYHDSRKVPWKYNCEISIQEDVASKTTSGNVNDVGFFTRSGRRYVPKEAEDPKEKAPVNAEPESPINGPVKEEEVKEFLKFLKHSEYNVVEHLRKMPARISILSLLLNSETHRNTLLKVLNETFVPNDISVNKLDRLVNNINANNFIYFHDDEIPAEGTGSTKALHITSRCKGYTLPGILIDNGSALNVLPLITLSRLPIDSSHMKTCNTLVRAFDGTERKVMGKIEVPLLVGPNTYDVDFIVMDIKPTYNCLLGRPWIHSAGAVPSSLHQKLKFIFDGRLVTVNAEEDIIASITSEAPYIETDEKAVECSFRTFEFVNATFIPEGSRIPTPILSKATRVGVKLTMGRGARVGRGLGKYLQGRVNAPSAVNKQDRFGLGYRPNAKQTRSEILKKQERRRARLEGAEVSWEPMVFPPLSKNFISRGFLYPKLAKEEADLRKRLETLDINVIVDEGNEGVYLRGIRPYAPGSVLNNWTAKELSAVFRSTSE</sequence>
<feature type="region of interest" description="Disordered" evidence="1">
    <location>
        <begin position="669"/>
        <end position="692"/>
    </location>
</feature>
<keyword evidence="4" id="KW-1185">Reference proteome</keyword>
<dbReference type="Proteomes" id="UP001165190">
    <property type="component" value="Unassembled WGS sequence"/>
</dbReference>
<dbReference type="EMBL" id="BSYR01000031">
    <property type="protein sequence ID" value="GMI98196.1"/>
    <property type="molecule type" value="Genomic_DNA"/>
</dbReference>
<proteinExistence type="predicted"/>
<dbReference type="PROSITE" id="PS50174">
    <property type="entry name" value="G_PATCH"/>
    <property type="match status" value="1"/>
</dbReference>
<dbReference type="GO" id="GO:0003676">
    <property type="term" value="F:nucleic acid binding"/>
    <property type="evidence" value="ECO:0007669"/>
    <property type="project" value="InterPro"/>
</dbReference>
<dbReference type="InterPro" id="IPR000467">
    <property type="entry name" value="G_patch_dom"/>
</dbReference>
<name>A0A9W7MF19_HIBTR</name>
<evidence type="ECO:0000259" key="2">
    <source>
        <dbReference type="PROSITE" id="PS50174"/>
    </source>
</evidence>
<dbReference type="InterPro" id="IPR021109">
    <property type="entry name" value="Peptidase_aspartic_dom_sf"/>
</dbReference>
<evidence type="ECO:0000313" key="4">
    <source>
        <dbReference type="Proteomes" id="UP001165190"/>
    </source>
</evidence>
<dbReference type="AlphaFoldDB" id="A0A9W7MF19"/>
<protein>
    <recommendedName>
        <fullName evidence="2">G-patch domain-containing protein</fullName>
    </recommendedName>
</protein>
<dbReference type="PANTHER" id="PTHR32108:SF5">
    <property type="entry name" value="DYNACTIN SUBUNIT 1-LIKE"/>
    <property type="match status" value="1"/>
</dbReference>
<dbReference type="Gene3D" id="2.40.70.10">
    <property type="entry name" value="Acid Proteases"/>
    <property type="match status" value="1"/>
</dbReference>
<dbReference type="Pfam" id="PF03732">
    <property type="entry name" value="Retrotrans_gag"/>
    <property type="match status" value="1"/>
</dbReference>
<accession>A0A9W7MF19</accession>
<gene>
    <name evidence="3" type="ORF">HRI_003488900</name>
</gene>
<evidence type="ECO:0000256" key="1">
    <source>
        <dbReference type="SAM" id="MobiDB-lite"/>
    </source>
</evidence>
<feature type="region of interest" description="Disordered" evidence="1">
    <location>
        <begin position="369"/>
        <end position="390"/>
    </location>
</feature>